<keyword evidence="2" id="KW-0472">Membrane</keyword>
<feature type="domain" description="C2" evidence="3">
    <location>
        <begin position="9"/>
        <end position="144"/>
    </location>
</feature>
<gene>
    <name evidence="4" type="ORF">EVOR1521_LOCUS27523</name>
</gene>
<evidence type="ECO:0000313" key="4">
    <source>
        <dbReference type="EMBL" id="CAJ1405249.1"/>
    </source>
</evidence>
<feature type="compositionally biased region" description="Low complexity" evidence="1">
    <location>
        <begin position="563"/>
        <end position="576"/>
    </location>
</feature>
<evidence type="ECO:0000256" key="1">
    <source>
        <dbReference type="SAM" id="MobiDB-lite"/>
    </source>
</evidence>
<dbReference type="Proteomes" id="UP001178507">
    <property type="component" value="Unassembled WGS sequence"/>
</dbReference>
<evidence type="ECO:0000256" key="2">
    <source>
        <dbReference type="SAM" id="Phobius"/>
    </source>
</evidence>
<feature type="region of interest" description="Disordered" evidence="1">
    <location>
        <begin position="522"/>
        <end position="587"/>
    </location>
</feature>
<organism evidence="4 5">
    <name type="scientific">Effrenium voratum</name>
    <dbReference type="NCBI Taxonomy" id="2562239"/>
    <lineage>
        <taxon>Eukaryota</taxon>
        <taxon>Sar</taxon>
        <taxon>Alveolata</taxon>
        <taxon>Dinophyceae</taxon>
        <taxon>Suessiales</taxon>
        <taxon>Symbiodiniaceae</taxon>
        <taxon>Effrenium</taxon>
    </lineage>
</organism>
<sequence length="595" mass="65184">MDATRRANLRESLLAADSPRRKGGGAGRLRVRCLGARDLRPFQVQIFSQGANSDPYAVLGLRRQHGNFVKWTQRRCTHPERKTRHPCWREEFWFTLPTPLERSDYTLEVAIYGVLQGRKQDEFLGCAELAIPEIEADERKVEELQLGPSGSTGSTESEGRVRLELMWEPNCARQSDTMLLFMGRSYNTVMGLRFCSIGILAIGGLLLMVAQGARWVCTGQSFADCKEVSVPGARVASVLGSMSAVASGITNFLGTAGFFGSSWKEGAPMGLLDDVESRHLDLQDDLAPTGWAAQASPTLQLQVEQKHLFVWDVSVLSGNFCPVKISLPSVRLLTWYGQGVALLMACLSVLLSYLEDGPDQFLGEASYLAIWAFVLLSVSALLSGREAFLSSPEQQEQWRGDPAGDEFSHPRRLSWIPAGNVWSNGHTGWDNRGSSWSPSRAVSGIEDMIEDFQRKVRGEAENFQKPFVQAGEDLNARMRTFMTEMEQQVRQPILEAAHRFQAQLESQRQSFQEQFRQPEDLASPGCIMSACNGPSGPSGPSAQPDVANSTETSGAVSPPIRRAGSAGSHMAAGAQGEPVLEGPDRAPTGACLRCL</sequence>
<evidence type="ECO:0000259" key="3">
    <source>
        <dbReference type="PROSITE" id="PS50004"/>
    </source>
</evidence>
<dbReference type="InterPro" id="IPR000008">
    <property type="entry name" value="C2_dom"/>
</dbReference>
<evidence type="ECO:0000313" key="5">
    <source>
        <dbReference type="Proteomes" id="UP001178507"/>
    </source>
</evidence>
<dbReference type="InterPro" id="IPR035892">
    <property type="entry name" value="C2_domain_sf"/>
</dbReference>
<feature type="compositionally biased region" description="Polar residues" evidence="1">
    <location>
        <begin position="546"/>
        <end position="555"/>
    </location>
</feature>
<proteinExistence type="predicted"/>
<protein>
    <recommendedName>
        <fullName evidence="3">C2 domain-containing protein</fullName>
    </recommendedName>
</protein>
<dbReference type="Pfam" id="PF00168">
    <property type="entry name" value="C2"/>
    <property type="match status" value="1"/>
</dbReference>
<keyword evidence="2" id="KW-1133">Transmembrane helix</keyword>
<dbReference type="PROSITE" id="PS50004">
    <property type="entry name" value="C2"/>
    <property type="match status" value="1"/>
</dbReference>
<dbReference type="CDD" id="cd00030">
    <property type="entry name" value="C2"/>
    <property type="match status" value="1"/>
</dbReference>
<dbReference type="Gene3D" id="2.60.40.150">
    <property type="entry name" value="C2 domain"/>
    <property type="match status" value="1"/>
</dbReference>
<keyword evidence="5" id="KW-1185">Reference proteome</keyword>
<reference evidence="4" key="1">
    <citation type="submission" date="2023-08" db="EMBL/GenBank/DDBJ databases">
        <authorList>
            <person name="Chen Y."/>
            <person name="Shah S."/>
            <person name="Dougan E. K."/>
            <person name="Thang M."/>
            <person name="Chan C."/>
        </authorList>
    </citation>
    <scope>NUCLEOTIDE SEQUENCE</scope>
</reference>
<keyword evidence="2" id="KW-0812">Transmembrane</keyword>
<feature type="transmembrane region" description="Helical" evidence="2">
    <location>
        <begin position="191"/>
        <end position="213"/>
    </location>
</feature>
<dbReference type="SUPFAM" id="SSF49562">
    <property type="entry name" value="C2 domain (Calcium/lipid-binding domain, CaLB)"/>
    <property type="match status" value="1"/>
</dbReference>
<dbReference type="EMBL" id="CAUJNA010003575">
    <property type="protein sequence ID" value="CAJ1405249.1"/>
    <property type="molecule type" value="Genomic_DNA"/>
</dbReference>
<feature type="transmembrane region" description="Helical" evidence="2">
    <location>
        <begin position="365"/>
        <end position="384"/>
    </location>
</feature>
<name>A0AA36JHP1_9DINO</name>
<feature type="transmembrane region" description="Helical" evidence="2">
    <location>
        <begin position="333"/>
        <end position="353"/>
    </location>
</feature>
<accession>A0AA36JHP1</accession>
<dbReference type="AlphaFoldDB" id="A0AA36JHP1"/>
<dbReference type="SMART" id="SM00239">
    <property type="entry name" value="C2"/>
    <property type="match status" value="1"/>
</dbReference>
<comment type="caution">
    <text evidence="4">The sequence shown here is derived from an EMBL/GenBank/DDBJ whole genome shotgun (WGS) entry which is preliminary data.</text>
</comment>